<sequence length="29" mass="3618">MYKIFLQVFLHLLMIGLQPFREIIYRTFS</sequence>
<evidence type="ECO:0000313" key="1">
    <source>
        <dbReference type="EMBL" id="DAD95253.1"/>
    </source>
</evidence>
<proteinExistence type="predicted"/>
<name>A0A8S5NKC3_9CAUD</name>
<protein>
    <submittedName>
        <fullName evidence="1">Uncharacterized protein</fullName>
    </submittedName>
</protein>
<dbReference type="EMBL" id="BK015191">
    <property type="protein sequence ID" value="DAD95253.1"/>
    <property type="molecule type" value="Genomic_DNA"/>
</dbReference>
<organism evidence="1">
    <name type="scientific">Podoviridae sp. ctsNK10</name>
    <dbReference type="NCBI Taxonomy" id="2826582"/>
    <lineage>
        <taxon>Viruses</taxon>
        <taxon>Duplodnaviria</taxon>
        <taxon>Heunggongvirae</taxon>
        <taxon>Uroviricota</taxon>
        <taxon>Caudoviricetes</taxon>
    </lineage>
</organism>
<reference evidence="1" key="1">
    <citation type="journal article" date="2021" name="Proc. Natl. Acad. Sci. U.S.A.">
        <title>A Catalog of Tens of Thousands of Viruses from Human Metagenomes Reveals Hidden Associations with Chronic Diseases.</title>
        <authorList>
            <person name="Tisza M.J."/>
            <person name="Buck C.B."/>
        </authorList>
    </citation>
    <scope>NUCLEOTIDE SEQUENCE</scope>
    <source>
        <strain evidence="1">CtsNK10</strain>
    </source>
</reference>
<accession>A0A8S5NKC3</accession>